<evidence type="ECO:0000313" key="5">
    <source>
        <dbReference type="EMBL" id="NLR74126.1"/>
    </source>
</evidence>
<dbReference type="InterPro" id="IPR002110">
    <property type="entry name" value="Ankyrin_rpt"/>
</dbReference>
<gene>
    <name evidence="5" type="ORF">HF682_03035</name>
</gene>
<organism evidence="5 6">
    <name type="scientific">Leeia aquatica</name>
    <dbReference type="NCBI Taxonomy" id="2725557"/>
    <lineage>
        <taxon>Bacteria</taxon>
        <taxon>Pseudomonadati</taxon>
        <taxon>Pseudomonadota</taxon>
        <taxon>Betaproteobacteria</taxon>
        <taxon>Neisseriales</taxon>
        <taxon>Leeiaceae</taxon>
        <taxon>Leeia</taxon>
    </lineage>
</organism>
<keyword evidence="4" id="KW-0732">Signal</keyword>
<sequence>MKGWLAALLLLVTLPAGAESYDDMLQGVKNDFAGDVSELLARGFDVDTTDNQGNTLLILAASNSSTRVFPLLLAARPKLNRKNQFGETALMMATYRKQTGMVKALLEAGAAVNQEGWGPLHYAASAGHLEGLQLMLEAGADVNAKAAEGSTPLIMAARDGHTEVIALLLKYKADPNVVNESGMTALRWAIRREDTDNMELLVEADAQQ</sequence>
<dbReference type="PROSITE" id="PS50297">
    <property type="entry name" value="ANK_REP_REGION"/>
    <property type="match status" value="3"/>
</dbReference>
<keyword evidence="6" id="KW-1185">Reference proteome</keyword>
<evidence type="ECO:0000256" key="4">
    <source>
        <dbReference type="SAM" id="SignalP"/>
    </source>
</evidence>
<dbReference type="PANTHER" id="PTHR24126:SF14">
    <property type="entry name" value="ANK_REP_REGION DOMAIN-CONTAINING PROTEIN"/>
    <property type="match status" value="1"/>
</dbReference>
<feature type="repeat" description="ANK" evidence="3">
    <location>
        <begin position="148"/>
        <end position="180"/>
    </location>
</feature>
<dbReference type="PANTHER" id="PTHR24126">
    <property type="entry name" value="ANKYRIN REPEAT, PH AND SEC7 DOMAIN CONTAINING PROTEIN SECG-RELATED"/>
    <property type="match status" value="1"/>
</dbReference>
<keyword evidence="1" id="KW-0677">Repeat</keyword>
<keyword evidence="2 3" id="KW-0040">ANK repeat</keyword>
<reference evidence="5 6" key="1">
    <citation type="submission" date="2020-04" db="EMBL/GenBank/DDBJ databases">
        <title>Draft genome of Leeia sp. IMCC25680.</title>
        <authorList>
            <person name="Song J."/>
            <person name="Cho J.-C."/>
        </authorList>
    </citation>
    <scope>NUCLEOTIDE SEQUENCE [LARGE SCALE GENOMIC DNA]</scope>
    <source>
        <strain evidence="5 6">IMCC25680</strain>
    </source>
</reference>
<dbReference type="AlphaFoldDB" id="A0A847S957"/>
<evidence type="ECO:0000256" key="2">
    <source>
        <dbReference type="ARBA" id="ARBA00023043"/>
    </source>
</evidence>
<name>A0A847S957_9NEIS</name>
<comment type="caution">
    <text evidence="5">The sequence shown here is derived from an EMBL/GenBank/DDBJ whole genome shotgun (WGS) entry which is preliminary data.</text>
</comment>
<feature type="repeat" description="ANK" evidence="3">
    <location>
        <begin position="85"/>
        <end position="117"/>
    </location>
</feature>
<accession>A0A847S957</accession>
<proteinExistence type="predicted"/>
<dbReference type="RefSeq" id="WP_168875758.1">
    <property type="nucleotide sequence ID" value="NZ_JABAIM010000001.1"/>
</dbReference>
<dbReference type="PROSITE" id="PS50088">
    <property type="entry name" value="ANK_REPEAT"/>
    <property type="match status" value="3"/>
</dbReference>
<protein>
    <submittedName>
        <fullName evidence="5">Ankyrin repeat domain-containing protein</fullName>
    </submittedName>
</protein>
<feature type="chain" id="PRO_5032649735" evidence="4">
    <location>
        <begin position="19"/>
        <end position="208"/>
    </location>
</feature>
<evidence type="ECO:0000313" key="6">
    <source>
        <dbReference type="Proteomes" id="UP000587991"/>
    </source>
</evidence>
<dbReference type="InterPro" id="IPR036770">
    <property type="entry name" value="Ankyrin_rpt-contain_sf"/>
</dbReference>
<feature type="repeat" description="ANK" evidence="3">
    <location>
        <begin position="115"/>
        <end position="147"/>
    </location>
</feature>
<dbReference type="Proteomes" id="UP000587991">
    <property type="component" value="Unassembled WGS sequence"/>
</dbReference>
<evidence type="ECO:0000256" key="3">
    <source>
        <dbReference type="PROSITE-ProRule" id="PRU00023"/>
    </source>
</evidence>
<dbReference type="EMBL" id="JABAIM010000001">
    <property type="protein sequence ID" value="NLR74126.1"/>
    <property type="molecule type" value="Genomic_DNA"/>
</dbReference>
<dbReference type="Gene3D" id="1.25.40.20">
    <property type="entry name" value="Ankyrin repeat-containing domain"/>
    <property type="match status" value="2"/>
</dbReference>
<feature type="signal peptide" evidence="4">
    <location>
        <begin position="1"/>
        <end position="18"/>
    </location>
</feature>
<dbReference type="SUPFAM" id="SSF48403">
    <property type="entry name" value="Ankyrin repeat"/>
    <property type="match status" value="1"/>
</dbReference>
<dbReference type="SMART" id="SM00248">
    <property type="entry name" value="ANK"/>
    <property type="match status" value="5"/>
</dbReference>
<evidence type="ECO:0000256" key="1">
    <source>
        <dbReference type="ARBA" id="ARBA00022737"/>
    </source>
</evidence>
<dbReference type="Pfam" id="PF12796">
    <property type="entry name" value="Ank_2"/>
    <property type="match status" value="2"/>
</dbReference>